<reference evidence="2 3" key="1">
    <citation type="journal article" date="2016" name="J. Microbiol.">
        <title>Dankookia rubra gen. nov., sp. nov., an alphaproteobacterium isolated from sediment of a shallow stream.</title>
        <authorList>
            <person name="Kim W.H."/>
            <person name="Kim D.H."/>
            <person name="Kang K."/>
            <person name="Ahn T.Y."/>
        </authorList>
    </citation>
    <scope>NUCLEOTIDE SEQUENCE [LARGE SCALE GENOMIC DNA]</scope>
    <source>
        <strain evidence="2 3">JCM30602</strain>
    </source>
</reference>
<accession>A0A4R5QDV1</accession>
<feature type="compositionally biased region" description="Basic and acidic residues" evidence="1">
    <location>
        <begin position="18"/>
        <end position="27"/>
    </location>
</feature>
<dbReference type="Proteomes" id="UP000295096">
    <property type="component" value="Unassembled WGS sequence"/>
</dbReference>
<dbReference type="AlphaFoldDB" id="A0A4R5QDV1"/>
<dbReference type="EMBL" id="SMSJ01000031">
    <property type="protein sequence ID" value="TDH60829.1"/>
    <property type="molecule type" value="Genomic_DNA"/>
</dbReference>
<organism evidence="2 3">
    <name type="scientific">Dankookia rubra</name>
    <dbReference type="NCBI Taxonomy" id="1442381"/>
    <lineage>
        <taxon>Bacteria</taxon>
        <taxon>Pseudomonadati</taxon>
        <taxon>Pseudomonadota</taxon>
        <taxon>Alphaproteobacteria</taxon>
        <taxon>Acetobacterales</taxon>
        <taxon>Roseomonadaceae</taxon>
        <taxon>Dankookia</taxon>
    </lineage>
</organism>
<keyword evidence="3" id="KW-1185">Reference proteome</keyword>
<dbReference type="OrthoDB" id="7290714at2"/>
<evidence type="ECO:0000256" key="1">
    <source>
        <dbReference type="SAM" id="MobiDB-lite"/>
    </source>
</evidence>
<feature type="region of interest" description="Disordered" evidence="1">
    <location>
        <begin position="78"/>
        <end position="102"/>
    </location>
</feature>
<evidence type="ECO:0000313" key="2">
    <source>
        <dbReference type="EMBL" id="TDH60829.1"/>
    </source>
</evidence>
<protein>
    <submittedName>
        <fullName evidence="2">Uncharacterized protein</fullName>
    </submittedName>
</protein>
<gene>
    <name evidence="2" type="ORF">E2C06_20250</name>
</gene>
<comment type="caution">
    <text evidence="2">The sequence shown here is derived from an EMBL/GenBank/DDBJ whole genome shotgun (WGS) entry which is preliminary data.</text>
</comment>
<evidence type="ECO:0000313" key="3">
    <source>
        <dbReference type="Proteomes" id="UP000295096"/>
    </source>
</evidence>
<feature type="region of interest" description="Disordered" evidence="1">
    <location>
        <begin position="1"/>
        <end position="36"/>
    </location>
</feature>
<sequence length="102" mass="11083">MSATPSRDSDCFLSGDRYPVESGEKLSPEPQGPLRKGELNFHLPPHLREICALLAAGLVRLRCRTARDFARDAARAAAKGESSLHFTADQSVHADPLERATA</sequence>
<name>A0A4R5QDV1_9PROT</name>
<proteinExistence type="predicted"/>